<feature type="binding site" evidence="6">
    <location>
        <position position="114"/>
    </location>
    <ligand>
        <name>a divalent metal cation</name>
        <dbReference type="ChEBI" id="CHEBI:60240"/>
        <label>1</label>
    </ligand>
</feature>
<keyword evidence="3 6" id="KW-0645">Protease</keyword>
<evidence type="ECO:0000256" key="2">
    <source>
        <dbReference type="ARBA" id="ARBA00022438"/>
    </source>
</evidence>
<dbReference type="InterPro" id="IPR001714">
    <property type="entry name" value="Pept_M24_MAP"/>
</dbReference>
<comment type="subunit">
    <text evidence="6">Monomer.</text>
</comment>
<dbReference type="GO" id="GO:0005829">
    <property type="term" value="C:cytosol"/>
    <property type="evidence" value="ECO:0007669"/>
    <property type="project" value="TreeGrafter"/>
</dbReference>
<organism evidence="9 10">
    <name type="scientific">Spirosoma fluviale</name>
    <dbReference type="NCBI Taxonomy" id="1597977"/>
    <lineage>
        <taxon>Bacteria</taxon>
        <taxon>Pseudomonadati</taxon>
        <taxon>Bacteroidota</taxon>
        <taxon>Cytophagia</taxon>
        <taxon>Cytophagales</taxon>
        <taxon>Cytophagaceae</taxon>
        <taxon>Spirosoma</taxon>
    </lineage>
</organism>
<dbReference type="Pfam" id="PF00557">
    <property type="entry name" value="Peptidase_M24"/>
    <property type="match status" value="1"/>
</dbReference>
<comment type="catalytic activity">
    <reaction evidence="6 7">
        <text>Release of N-terminal amino acids, preferentially methionine, from peptides and arylamides.</text>
        <dbReference type="EC" id="3.4.11.18"/>
    </reaction>
</comment>
<evidence type="ECO:0000256" key="1">
    <source>
        <dbReference type="ARBA" id="ARBA00002521"/>
    </source>
</evidence>
<evidence type="ECO:0000256" key="3">
    <source>
        <dbReference type="ARBA" id="ARBA00022670"/>
    </source>
</evidence>
<dbReference type="EMBL" id="OCNH01000005">
    <property type="protein sequence ID" value="SOD96221.1"/>
    <property type="molecule type" value="Genomic_DNA"/>
</dbReference>
<dbReference type="GO" id="GO:0006508">
    <property type="term" value="P:proteolysis"/>
    <property type="evidence" value="ECO:0007669"/>
    <property type="project" value="UniProtKB-KW"/>
</dbReference>
<feature type="binding site" evidence="6">
    <location>
        <position position="241"/>
    </location>
    <ligand>
        <name>a divalent metal cation</name>
        <dbReference type="ChEBI" id="CHEBI:60240"/>
        <label>1</label>
    </ligand>
</feature>
<feature type="binding site" evidence="6">
    <location>
        <position position="103"/>
    </location>
    <ligand>
        <name>a divalent metal cation</name>
        <dbReference type="ChEBI" id="CHEBI:60240"/>
        <label>1</label>
    </ligand>
</feature>
<dbReference type="AlphaFoldDB" id="A0A286GL08"/>
<dbReference type="InterPro" id="IPR036005">
    <property type="entry name" value="Creatinase/aminopeptidase-like"/>
</dbReference>
<dbReference type="CDD" id="cd01086">
    <property type="entry name" value="MetAP1"/>
    <property type="match status" value="1"/>
</dbReference>
<evidence type="ECO:0000313" key="10">
    <source>
        <dbReference type="Proteomes" id="UP000219452"/>
    </source>
</evidence>
<feature type="binding site" evidence="6">
    <location>
        <position position="114"/>
    </location>
    <ligand>
        <name>a divalent metal cation</name>
        <dbReference type="ChEBI" id="CHEBI:60240"/>
        <label>2</label>
        <note>catalytic</note>
    </ligand>
</feature>
<feature type="binding site" evidence="6">
    <location>
        <position position="210"/>
    </location>
    <ligand>
        <name>a divalent metal cation</name>
        <dbReference type="ChEBI" id="CHEBI:60240"/>
        <label>2</label>
        <note>catalytic</note>
    </ligand>
</feature>
<dbReference type="Proteomes" id="UP000219452">
    <property type="component" value="Unassembled WGS sequence"/>
</dbReference>
<reference evidence="10" key="1">
    <citation type="submission" date="2017-09" db="EMBL/GenBank/DDBJ databases">
        <authorList>
            <person name="Varghese N."/>
            <person name="Submissions S."/>
        </authorList>
    </citation>
    <scope>NUCLEOTIDE SEQUENCE [LARGE SCALE GENOMIC DNA]</scope>
    <source>
        <strain evidence="10">DSM 29961</strain>
    </source>
</reference>
<dbReference type="InterPro" id="IPR000994">
    <property type="entry name" value="Pept_M24"/>
</dbReference>
<dbReference type="Gene3D" id="3.90.230.10">
    <property type="entry name" value="Creatinase/methionine aminopeptidase superfamily"/>
    <property type="match status" value="1"/>
</dbReference>
<evidence type="ECO:0000256" key="4">
    <source>
        <dbReference type="ARBA" id="ARBA00022723"/>
    </source>
</evidence>
<evidence type="ECO:0000256" key="5">
    <source>
        <dbReference type="ARBA" id="ARBA00022801"/>
    </source>
</evidence>
<gene>
    <name evidence="6" type="primary">map</name>
    <name evidence="9" type="ORF">SAMN06269250_5200</name>
</gene>
<feature type="binding site" evidence="6">
    <location>
        <position position="177"/>
    </location>
    <ligand>
        <name>a divalent metal cation</name>
        <dbReference type="ChEBI" id="CHEBI:60240"/>
        <label>2</label>
        <note>catalytic</note>
    </ligand>
</feature>
<dbReference type="PANTHER" id="PTHR43330:SF27">
    <property type="entry name" value="METHIONINE AMINOPEPTIDASE"/>
    <property type="match status" value="1"/>
</dbReference>
<proteinExistence type="inferred from homology"/>
<dbReference type="InterPro" id="IPR002467">
    <property type="entry name" value="Pept_M24A_MAP1"/>
</dbReference>
<dbReference type="RefSeq" id="WP_097129746.1">
    <property type="nucleotide sequence ID" value="NZ_OCNH01000005.1"/>
</dbReference>
<dbReference type="PANTHER" id="PTHR43330">
    <property type="entry name" value="METHIONINE AMINOPEPTIDASE"/>
    <property type="match status" value="1"/>
</dbReference>
<comment type="function">
    <text evidence="1 6">Removes the N-terminal methionine from nascent proteins. The N-terminal methionine is often cleaved when the second residue in the primary sequence is small and uncharged (Met-Ala-, Cys, Gly, Pro, Ser, Thr, or Val). Requires deformylation of the N(alpha)-formylated initiator methionine before it can be hydrolyzed.</text>
</comment>
<feature type="domain" description="Peptidase M24" evidence="8">
    <location>
        <begin position="21"/>
        <end position="247"/>
    </location>
</feature>
<dbReference type="GO" id="GO:0070006">
    <property type="term" value="F:metalloaminopeptidase activity"/>
    <property type="evidence" value="ECO:0007669"/>
    <property type="project" value="UniProtKB-UniRule"/>
</dbReference>
<dbReference type="EC" id="3.4.11.18" evidence="6 7"/>
<comment type="cofactor">
    <cofactor evidence="6">
        <name>Co(2+)</name>
        <dbReference type="ChEBI" id="CHEBI:48828"/>
    </cofactor>
    <cofactor evidence="6">
        <name>Zn(2+)</name>
        <dbReference type="ChEBI" id="CHEBI:29105"/>
    </cofactor>
    <cofactor evidence="6">
        <name>Mn(2+)</name>
        <dbReference type="ChEBI" id="CHEBI:29035"/>
    </cofactor>
    <cofactor evidence="6">
        <name>Fe(2+)</name>
        <dbReference type="ChEBI" id="CHEBI:29033"/>
    </cofactor>
    <text evidence="6">Binds 2 divalent metal cations per subunit. Has a high-affinity and a low affinity metal-binding site. The true nature of the physiological cofactor is under debate. The enzyme is active with cobalt, zinc, manganese or divalent iron ions. Most likely, methionine aminopeptidases function as mononuclear Fe(2+)-metalloproteases under physiological conditions, and the catalytically relevant metal-binding site has been assigned to the histidine-containing high-affinity site.</text>
</comment>
<dbReference type="GO" id="GO:0046872">
    <property type="term" value="F:metal ion binding"/>
    <property type="evidence" value="ECO:0007669"/>
    <property type="project" value="UniProtKB-UniRule"/>
</dbReference>
<sequence length="279" mass="30622">MSSSDKKDKTIFLRSDEEIALIRISAQVLGKAHAEVAKLIRPGIATKELDKVAETFIKDNGGSPSFLGYNKFPASLCISVNDVVVHGFPSRYELKDGDIISIDCGVKLNGYHSDSAYTYPVGDVNPAVRRLLTRTKESLYIGIEQAIDGNRVGDIGYGIQTYAEKFGYSVVRELVGHGVGENLHEAPEVPNYGKRGQGPKLKEGMILAIEPMINFGKKGVVQERDGWTIRTVDRKPSAHFEHTVAVRKGKAEILTTFEYIEAVTANTSLMVDTQEMMAA</sequence>
<feature type="binding site" evidence="6">
    <location>
        <position position="86"/>
    </location>
    <ligand>
        <name>substrate</name>
    </ligand>
</feature>
<protein>
    <recommendedName>
        <fullName evidence="6 7">Methionine aminopeptidase</fullName>
        <shortName evidence="6">MAP</shortName>
        <shortName evidence="6">MetAP</shortName>
        <ecNumber evidence="6 7">3.4.11.18</ecNumber>
    </recommendedName>
    <alternativeName>
        <fullName evidence="6">Peptidase M</fullName>
    </alternativeName>
</protein>
<comment type="similarity">
    <text evidence="6">Belongs to the peptidase M24A family. Methionine aminopeptidase type 1 subfamily.</text>
</comment>
<evidence type="ECO:0000256" key="7">
    <source>
        <dbReference type="RuleBase" id="RU003653"/>
    </source>
</evidence>
<dbReference type="PRINTS" id="PR00599">
    <property type="entry name" value="MAPEPTIDASE"/>
</dbReference>
<evidence type="ECO:0000313" key="9">
    <source>
        <dbReference type="EMBL" id="SOD96221.1"/>
    </source>
</evidence>
<dbReference type="OrthoDB" id="9802055at2"/>
<keyword evidence="4 6" id="KW-0479">Metal-binding</keyword>
<keyword evidence="10" id="KW-1185">Reference proteome</keyword>
<dbReference type="HAMAP" id="MF_01974">
    <property type="entry name" value="MetAP_1"/>
    <property type="match status" value="1"/>
</dbReference>
<dbReference type="GO" id="GO:0004239">
    <property type="term" value="F:initiator methionyl aminopeptidase activity"/>
    <property type="evidence" value="ECO:0007669"/>
    <property type="project" value="UniProtKB-UniRule"/>
</dbReference>
<accession>A0A286GL08</accession>
<keyword evidence="5 6" id="KW-0378">Hydrolase</keyword>
<evidence type="ECO:0000259" key="8">
    <source>
        <dbReference type="Pfam" id="PF00557"/>
    </source>
</evidence>
<feature type="binding site" evidence="6">
    <location>
        <position position="184"/>
    </location>
    <ligand>
        <name>substrate</name>
    </ligand>
</feature>
<dbReference type="SUPFAM" id="SSF55920">
    <property type="entry name" value="Creatinase/aminopeptidase"/>
    <property type="match status" value="1"/>
</dbReference>
<keyword evidence="2 6" id="KW-0031">Aminopeptidase</keyword>
<name>A0A286GL08_9BACT</name>
<dbReference type="NCBIfam" id="TIGR00500">
    <property type="entry name" value="met_pdase_I"/>
    <property type="match status" value="1"/>
</dbReference>
<evidence type="ECO:0000256" key="6">
    <source>
        <dbReference type="HAMAP-Rule" id="MF_01974"/>
    </source>
</evidence>
<feature type="binding site" evidence="6">
    <location>
        <position position="241"/>
    </location>
    <ligand>
        <name>a divalent metal cation</name>
        <dbReference type="ChEBI" id="CHEBI:60240"/>
        <label>2</label>
        <note>catalytic</note>
    </ligand>
</feature>